<dbReference type="RefSeq" id="WP_072793574.1">
    <property type="nucleotide sequence ID" value="NZ_FQWM01000006.1"/>
</dbReference>
<reference evidence="2" key="1">
    <citation type="submission" date="2016-11" db="EMBL/GenBank/DDBJ databases">
        <authorList>
            <person name="Varghese N."/>
            <person name="Submissions S."/>
        </authorList>
    </citation>
    <scope>NUCLEOTIDE SEQUENCE [LARGE SCALE GENOMIC DNA]</scope>
    <source>
        <strain evidence="2">DSM 28223</strain>
    </source>
</reference>
<evidence type="ECO:0008006" key="3">
    <source>
        <dbReference type="Google" id="ProtNLM"/>
    </source>
</evidence>
<protein>
    <recommendedName>
        <fullName evidence="3">VOC domain-containing protein</fullName>
    </recommendedName>
</protein>
<evidence type="ECO:0000313" key="1">
    <source>
        <dbReference type="EMBL" id="SHH55081.1"/>
    </source>
</evidence>
<evidence type="ECO:0000313" key="2">
    <source>
        <dbReference type="Proteomes" id="UP000184211"/>
    </source>
</evidence>
<proteinExistence type="predicted"/>
<keyword evidence="2" id="KW-1185">Reference proteome</keyword>
<sequence length="113" mass="12574">MAVLNPGLNIAIKVPAYKWDETVAFYRDRVGLRIQRDLGETIFFDFGEVNLALDRVETQSQVDVWLELTTDDLDDALASLGSPIRDGLEPLEGIDAHWTCDPAGTVLLVRKST</sequence>
<dbReference type="SUPFAM" id="SSF54593">
    <property type="entry name" value="Glyoxalase/Bleomycin resistance protein/Dihydroxybiphenyl dioxygenase"/>
    <property type="match status" value="1"/>
</dbReference>
<dbReference type="Proteomes" id="UP000184211">
    <property type="component" value="Unassembled WGS sequence"/>
</dbReference>
<name>A0A1M5TWP3_9RHOB</name>
<dbReference type="Gene3D" id="3.10.180.10">
    <property type="entry name" value="2,3-Dihydroxybiphenyl 1,2-Dioxygenase, domain 1"/>
    <property type="match status" value="1"/>
</dbReference>
<dbReference type="STRING" id="870908.SAMN04488044_2719"/>
<dbReference type="AlphaFoldDB" id="A0A1M5TWP3"/>
<dbReference type="OrthoDB" id="2871523at2"/>
<organism evidence="1 2">
    <name type="scientific">Cognatishimia maritima</name>
    <dbReference type="NCBI Taxonomy" id="870908"/>
    <lineage>
        <taxon>Bacteria</taxon>
        <taxon>Pseudomonadati</taxon>
        <taxon>Pseudomonadota</taxon>
        <taxon>Alphaproteobacteria</taxon>
        <taxon>Rhodobacterales</taxon>
        <taxon>Paracoccaceae</taxon>
        <taxon>Cognatishimia</taxon>
    </lineage>
</organism>
<gene>
    <name evidence="1" type="ORF">SAMN04488044_2719</name>
</gene>
<accession>A0A1M5TWP3</accession>
<dbReference type="InterPro" id="IPR029068">
    <property type="entry name" value="Glyas_Bleomycin-R_OHBP_Dase"/>
</dbReference>
<dbReference type="EMBL" id="FQWM01000006">
    <property type="protein sequence ID" value="SHH55081.1"/>
    <property type="molecule type" value="Genomic_DNA"/>
</dbReference>